<evidence type="ECO:0000256" key="3">
    <source>
        <dbReference type="ARBA" id="ARBA00012856"/>
    </source>
</evidence>
<dbReference type="Proteomes" id="UP000503441">
    <property type="component" value="Chromosome"/>
</dbReference>
<keyword evidence="4" id="KW-0554">One-carbon metabolism</keyword>
<dbReference type="InterPro" id="IPR012259">
    <property type="entry name" value="DHFR"/>
</dbReference>
<organism evidence="10 11">
    <name type="scientific">Leucobacter coleopterorum</name>
    <dbReference type="NCBI Taxonomy" id="2714933"/>
    <lineage>
        <taxon>Bacteria</taxon>
        <taxon>Bacillati</taxon>
        <taxon>Actinomycetota</taxon>
        <taxon>Actinomycetes</taxon>
        <taxon>Micrococcales</taxon>
        <taxon>Microbacteriaceae</taxon>
        <taxon>Leucobacter</taxon>
    </lineage>
</organism>
<dbReference type="RefSeq" id="WP_166330775.1">
    <property type="nucleotide sequence ID" value="NZ_CP049933.1"/>
</dbReference>
<dbReference type="EC" id="1.5.1.3" evidence="3"/>
<evidence type="ECO:0000256" key="5">
    <source>
        <dbReference type="ARBA" id="ARBA00022857"/>
    </source>
</evidence>
<dbReference type="PANTHER" id="PTHR48069">
    <property type="entry name" value="DIHYDROFOLATE REDUCTASE"/>
    <property type="match status" value="1"/>
</dbReference>
<comment type="pathway">
    <text evidence="1">Cofactor biosynthesis; tetrahydrofolate biosynthesis; 5,6,7,8-tetrahydrofolate from 7,8-dihydrofolate: step 1/1.</text>
</comment>
<sequence>MTHRLGMIWAEARGRAIGRDGVMPWHLPEDLAHFKRVTLGAPVIMGRRTWESLPERFRPLPGRVNIVVTRDPDYVAEGATVVASLAAAIDYASEDAWIMGGGQLYREALPLADELVVTRIELDVPDADTFAPEFEGDPAWRLQDPGTPLTAASGLGYCFERWVRDRSSPDPHTGNRRGSGGERSNVR</sequence>
<comment type="similarity">
    <text evidence="2 7">Belongs to the dihydrofolate reductase family.</text>
</comment>
<evidence type="ECO:0000256" key="7">
    <source>
        <dbReference type="RuleBase" id="RU004474"/>
    </source>
</evidence>
<dbReference type="EMBL" id="CP049933">
    <property type="protein sequence ID" value="QIM18818.1"/>
    <property type="molecule type" value="Genomic_DNA"/>
</dbReference>
<evidence type="ECO:0000256" key="4">
    <source>
        <dbReference type="ARBA" id="ARBA00022563"/>
    </source>
</evidence>
<dbReference type="InterPro" id="IPR024072">
    <property type="entry name" value="DHFR-like_dom_sf"/>
</dbReference>
<keyword evidence="11" id="KW-1185">Reference proteome</keyword>
<dbReference type="SUPFAM" id="SSF53597">
    <property type="entry name" value="Dihydrofolate reductase-like"/>
    <property type="match status" value="1"/>
</dbReference>
<evidence type="ECO:0000259" key="9">
    <source>
        <dbReference type="PROSITE" id="PS51330"/>
    </source>
</evidence>
<dbReference type="PROSITE" id="PS00075">
    <property type="entry name" value="DHFR_1"/>
    <property type="match status" value="1"/>
</dbReference>
<proteinExistence type="inferred from homology"/>
<gene>
    <name evidence="10" type="ORF">G7066_09850</name>
</gene>
<name>A0ABX6JYY2_9MICO</name>
<evidence type="ECO:0000256" key="6">
    <source>
        <dbReference type="ARBA" id="ARBA00023002"/>
    </source>
</evidence>
<evidence type="ECO:0000256" key="8">
    <source>
        <dbReference type="SAM" id="MobiDB-lite"/>
    </source>
</evidence>
<evidence type="ECO:0000256" key="1">
    <source>
        <dbReference type="ARBA" id="ARBA00004903"/>
    </source>
</evidence>
<evidence type="ECO:0000256" key="2">
    <source>
        <dbReference type="ARBA" id="ARBA00009539"/>
    </source>
</evidence>
<dbReference type="Gene3D" id="3.40.430.10">
    <property type="entry name" value="Dihydrofolate Reductase, subunit A"/>
    <property type="match status" value="1"/>
</dbReference>
<keyword evidence="5" id="KW-0521">NADP</keyword>
<feature type="region of interest" description="Disordered" evidence="8">
    <location>
        <begin position="166"/>
        <end position="187"/>
    </location>
</feature>
<protein>
    <recommendedName>
        <fullName evidence="3">dihydrofolate reductase</fullName>
        <ecNumber evidence="3">1.5.1.3</ecNumber>
    </recommendedName>
</protein>
<dbReference type="CDD" id="cd00209">
    <property type="entry name" value="DHFR"/>
    <property type="match status" value="1"/>
</dbReference>
<reference evidence="10 11" key="1">
    <citation type="submission" date="2020-03" db="EMBL/GenBank/DDBJ databases">
        <title>Leucobacter sp. nov., isolated from beetles.</title>
        <authorList>
            <person name="Hyun D.-W."/>
            <person name="Bae J.-W."/>
        </authorList>
    </citation>
    <scope>NUCLEOTIDE SEQUENCE [LARGE SCALE GENOMIC DNA]</scope>
    <source>
        <strain evidence="10 11">HDW9A</strain>
    </source>
</reference>
<dbReference type="InterPro" id="IPR001796">
    <property type="entry name" value="DHFR_dom"/>
</dbReference>
<dbReference type="PROSITE" id="PS51330">
    <property type="entry name" value="DHFR_2"/>
    <property type="match status" value="1"/>
</dbReference>
<accession>A0ABX6JYY2</accession>
<dbReference type="PRINTS" id="PR00070">
    <property type="entry name" value="DHFR"/>
</dbReference>
<dbReference type="Pfam" id="PF00186">
    <property type="entry name" value="DHFR_1"/>
    <property type="match status" value="1"/>
</dbReference>
<evidence type="ECO:0000313" key="10">
    <source>
        <dbReference type="EMBL" id="QIM18818.1"/>
    </source>
</evidence>
<feature type="domain" description="DHFR" evidence="9">
    <location>
        <begin position="4"/>
        <end position="164"/>
    </location>
</feature>
<keyword evidence="6" id="KW-0560">Oxidoreductase</keyword>
<evidence type="ECO:0000313" key="11">
    <source>
        <dbReference type="Proteomes" id="UP000503441"/>
    </source>
</evidence>
<dbReference type="PANTHER" id="PTHR48069:SF3">
    <property type="entry name" value="DIHYDROFOLATE REDUCTASE"/>
    <property type="match status" value="1"/>
</dbReference>
<dbReference type="InterPro" id="IPR017925">
    <property type="entry name" value="DHFR_CS"/>
</dbReference>